<evidence type="ECO:0000313" key="7">
    <source>
        <dbReference type="EMBL" id="PJC52682.1"/>
    </source>
</evidence>
<evidence type="ECO:0000256" key="2">
    <source>
        <dbReference type="ARBA" id="ARBA00022692"/>
    </source>
</evidence>
<feature type="transmembrane region" description="Helical" evidence="5">
    <location>
        <begin position="107"/>
        <end position="126"/>
    </location>
</feature>
<feature type="transmembrane region" description="Helical" evidence="5">
    <location>
        <begin position="354"/>
        <end position="374"/>
    </location>
</feature>
<feature type="transmembrane region" description="Helical" evidence="5">
    <location>
        <begin position="267"/>
        <end position="287"/>
    </location>
</feature>
<dbReference type="EMBL" id="PFRH01000056">
    <property type="protein sequence ID" value="PJC52682.1"/>
    <property type="molecule type" value="Genomic_DNA"/>
</dbReference>
<feature type="transmembrane region" description="Helical" evidence="5">
    <location>
        <begin position="138"/>
        <end position="166"/>
    </location>
</feature>
<feature type="domain" description="O-antigen ligase-related" evidence="6">
    <location>
        <begin position="229"/>
        <end position="367"/>
    </location>
</feature>
<dbReference type="PANTHER" id="PTHR37422:SF13">
    <property type="entry name" value="LIPOPOLYSACCHARIDE BIOSYNTHESIS PROTEIN PA4999-RELATED"/>
    <property type="match status" value="1"/>
</dbReference>
<sequence length="426" mass="47941">MTFLLLIVYCLLFIAITWQRFSYGVFLVFLLLPTYLLRFSIGPLPVTMLEIMIWVVCVIGLLKHARQIEESLLTLFHKQRLFTIGTILFLIGATVSVFTAVDMRTALGEWKAFYIEPFALFLILYFSRQRLQVHTDILLPLVLSGLATSLLALVQHFTGWLVPWAFWENNATYRVTAWYGFPNGVGLFLAPLVVLAASVVWQTLFCRQRENWDIGKWGNGILLVTCYLLLFAGPLAIFYAKSTGGLIGVLAGIGVLFLINKKTRWPAFAIGVVGLVSLLSIPGFASLKNEVLFQDRSGQIRLSMWQDTIHLLQDRPLLGAGLASYEERIIPYHTTVNGEGIEIFHHPHNIFLTFYVNLGLLGLIGFVMILLGIYSASAKKYGSWMLVAAVLTTFVITGLVDSPYIKNDLAILFWIIPLMMVYTKDS</sequence>
<keyword evidence="4 5" id="KW-0472">Membrane</keyword>
<dbReference type="Pfam" id="PF04932">
    <property type="entry name" value="Wzy_C"/>
    <property type="match status" value="1"/>
</dbReference>
<feature type="transmembrane region" description="Helical" evidence="5">
    <location>
        <begin position="381"/>
        <end position="399"/>
    </location>
</feature>
<comment type="subcellular location">
    <subcellularLocation>
        <location evidence="1">Membrane</location>
        <topology evidence="1">Multi-pass membrane protein</topology>
    </subcellularLocation>
</comment>
<feature type="transmembrane region" description="Helical" evidence="5">
    <location>
        <begin position="217"/>
        <end position="237"/>
    </location>
</feature>
<dbReference type="Proteomes" id="UP000231456">
    <property type="component" value="Unassembled WGS sequence"/>
</dbReference>
<evidence type="ECO:0000256" key="3">
    <source>
        <dbReference type="ARBA" id="ARBA00022989"/>
    </source>
</evidence>
<dbReference type="AlphaFoldDB" id="A0A2M8FAC5"/>
<dbReference type="InterPro" id="IPR051533">
    <property type="entry name" value="WaaL-like"/>
</dbReference>
<dbReference type="GO" id="GO:0016020">
    <property type="term" value="C:membrane"/>
    <property type="evidence" value="ECO:0007669"/>
    <property type="project" value="UniProtKB-SubCell"/>
</dbReference>
<dbReference type="InterPro" id="IPR007016">
    <property type="entry name" value="O-antigen_ligase-rel_domated"/>
</dbReference>
<organism evidence="7 8">
    <name type="scientific">Candidatus Magasanikbacteria bacterium CG_4_9_14_0_2_um_filter_42_11</name>
    <dbReference type="NCBI Taxonomy" id="1974643"/>
    <lineage>
        <taxon>Bacteria</taxon>
        <taxon>Candidatus Magasanikiibacteriota</taxon>
    </lineage>
</organism>
<accession>A0A2M8FAC5</accession>
<evidence type="ECO:0000313" key="8">
    <source>
        <dbReference type="Proteomes" id="UP000231456"/>
    </source>
</evidence>
<protein>
    <recommendedName>
        <fullName evidence="6">O-antigen ligase-related domain-containing protein</fullName>
    </recommendedName>
</protein>
<reference evidence="8" key="1">
    <citation type="submission" date="2017-09" db="EMBL/GenBank/DDBJ databases">
        <title>Depth-based differentiation of microbial function through sediment-hosted aquifers and enrichment of novel symbionts in the deep terrestrial subsurface.</title>
        <authorList>
            <person name="Probst A.J."/>
            <person name="Ladd B."/>
            <person name="Jarett J.K."/>
            <person name="Geller-Mcgrath D.E."/>
            <person name="Sieber C.M.K."/>
            <person name="Emerson J.B."/>
            <person name="Anantharaman K."/>
            <person name="Thomas B.C."/>
            <person name="Malmstrom R."/>
            <person name="Stieglmeier M."/>
            <person name="Klingl A."/>
            <person name="Woyke T."/>
            <person name="Ryan C.M."/>
            <person name="Banfield J.F."/>
        </authorList>
    </citation>
    <scope>NUCLEOTIDE SEQUENCE [LARGE SCALE GENOMIC DNA]</scope>
</reference>
<evidence type="ECO:0000256" key="4">
    <source>
        <dbReference type="ARBA" id="ARBA00023136"/>
    </source>
</evidence>
<feature type="transmembrane region" description="Helical" evidence="5">
    <location>
        <begin position="81"/>
        <end position="101"/>
    </location>
</feature>
<proteinExistence type="predicted"/>
<dbReference type="PANTHER" id="PTHR37422">
    <property type="entry name" value="TEICHURONIC ACID BIOSYNTHESIS PROTEIN TUAE"/>
    <property type="match status" value="1"/>
</dbReference>
<comment type="caution">
    <text evidence="7">The sequence shown here is derived from an EMBL/GenBank/DDBJ whole genome shotgun (WGS) entry which is preliminary data.</text>
</comment>
<feature type="transmembrane region" description="Helical" evidence="5">
    <location>
        <begin position="243"/>
        <end position="260"/>
    </location>
</feature>
<keyword evidence="2 5" id="KW-0812">Transmembrane</keyword>
<evidence type="ECO:0000256" key="1">
    <source>
        <dbReference type="ARBA" id="ARBA00004141"/>
    </source>
</evidence>
<evidence type="ECO:0000259" key="6">
    <source>
        <dbReference type="Pfam" id="PF04932"/>
    </source>
</evidence>
<evidence type="ECO:0000256" key="5">
    <source>
        <dbReference type="SAM" id="Phobius"/>
    </source>
</evidence>
<feature type="transmembrane region" description="Helical" evidence="5">
    <location>
        <begin position="186"/>
        <end position="205"/>
    </location>
</feature>
<name>A0A2M8FAC5_9BACT</name>
<gene>
    <name evidence="7" type="ORF">CO030_01595</name>
</gene>
<keyword evidence="3 5" id="KW-1133">Transmembrane helix</keyword>
<feature type="transmembrane region" description="Helical" evidence="5">
    <location>
        <begin position="35"/>
        <end position="61"/>
    </location>
</feature>